<dbReference type="NCBIfam" id="TIGR00644">
    <property type="entry name" value="recJ"/>
    <property type="match status" value="1"/>
</dbReference>
<dbReference type="GO" id="GO:0006310">
    <property type="term" value="P:DNA recombination"/>
    <property type="evidence" value="ECO:0007669"/>
    <property type="project" value="InterPro"/>
</dbReference>
<gene>
    <name evidence="9" type="ORF">SDC9_30269</name>
</gene>
<evidence type="ECO:0000313" key="9">
    <source>
        <dbReference type="EMBL" id="MPL84304.1"/>
    </source>
</evidence>
<proteinExistence type="inferred from homology"/>
<dbReference type="Pfam" id="PF02272">
    <property type="entry name" value="DHHA1"/>
    <property type="match status" value="1"/>
</dbReference>
<feature type="domain" description="RecJ OB" evidence="8">
    <location>
        <begin position="455"/>
        <end position="561"/>
    </location>
</feature>
<protein>
    <recommendedName>
        <fullName evidence="2">Single-stranded-DNA-specific exonuclease RecJ</fullName>
    </recommendedName>
</protein>
<keyword evidence="3" id="KW-0540">Nuclease</keyword>
<evidence type="ECO:0000256" key="3">
    <source>
        <dbReference type="ARBA" id="ARBA00022722"/>
    </source>
</evidence>
<dbReference type="InterPro" id="IPR004610">
    <property type="entry name" value="RecJ"/>
</dbReference>
<evidence type="ECO:0000256" key="4">
    <source>
        <dbReference type="ARBA" id="ARBA00022801"/>
    </source>
</evidence>
<evidence type="ECO:0000259" key="8">
    <source>
        <dbReference type="Pfam" id="PF17768"/>
    </source>
</evidence>
<evidence type="ECO:0000259" key="7">
    <source>
        <dbReference type="Pfam" id="PF02272"/>
    </source>
</evidence>
<comment type="similarity">
    <text evidence="1">Belongs to the RecJ family.</text>
</comment>
<dbReference type="Pfam" id="PF01368">
    <property type="entry name" value="DHH"/>
    <property type="match status" value="1"/>
</dbReference>
<dbReference type="GO" id="GO:0003676">
    <property type="term" value="F:nucleic acid binding"/>
    <property type="evidence" value="ECO:0007669"/>
    <property type="project" value="InterPro"/>
</dbReference>
<dbReference type="SUPFAM" id="SSF64182">
    <property type="entry name" value="DHH phosphoesterases"/>
    <property type="match status" value="1"/>
</dbReference>
<dbReference type="InterPro" id="IPR001667">
    <property type="entry name" value="DDH_dom"/>
</dbReference>
<feature type="domain" description="DDH" evidence="6">
    <location>
        <begin position="82"/>
        <end position="231"/>
    </location>
</feature>
<name>A0A644UZC8_9ZZZZ</name>
<evidence type="ECO:0000256" key="1">
    <source>
        <dbReference type="ARBA" id="ARBA00005915"/>
    </source>
</evidence>
<reference evidence="9" key="1">
    <citation type="submission" date="2019-08" db="EMBL/GenBank/DDBJ databases">
        <authorList>
            <person name="Kucharzyk K."/>
            <person name="Murdoch R.W."/>
            <person name="Higgins S."/>
            <person name="Loffler F."/>
        </authorList>
    </citation>
    <scope>NUCLEOTIDE SEQUENCE</scope>
</reference>
<keyword evidence="4" id="KW-0378">Hydrolase</keyword>
<comment type="caution">
    <text evidence="9">The sequence shown here is derived from an EMBL/GenBank/DDBJ whole genome shotgun (WGS) entry which is preliminary data.</text>
</comment>
<accession>A0A644UZC8</accession>
<dbReference type="InterPro" id="IPR051673">
    <property type="entry name" value="SSDNA_exonuclease_RecJ"/>
</dbReference>
<dbReference type="Gene3D" id="3.10.310.30">
    <property type="match status" value="1"/>
</dbReference>
<dbReference type="AlphaFoldDB" id="A0A644UZC8"/>
<sequence>MAKQRKLWRFASTNHELKKYLAEKLRISGVIAQILLNRGLGDEDEATEFLFGKLDSLHDPYLLKDMQIAVQRIQCAIENQEKITIYGDYDVDGVTSTALIFRVLKRLGAIVEYYLPDRQNEGYGLNCTALELIYKSGTSLLITVDCGINAIEEVSAIGNKIDIIISDHHQPSAILPKACAVINPKRKDCTYPDKKLAGVGVTFKLCQALWSLFCKDVNDIFDYLDLVAIGTIADIVPLLGENRIMVKSGLLRLKSTSNQGLRALLHSANLEDVDSGKVGFIIAPRLNAAGRIGQVTAGVELLITEDKERAAELTLYIEQQNALRQAVEKDILAAAEAMMADYDLQTNKVIVLSGVDWHFGVIGIVASRLLDKYFRPVIIINEKDGIGKGSCRSIPGFDMFYALNACSDLLIKFGGHPLAAGLSISLDKIAELRERLNNIASQILQDDDYIPTLKIDELVSLQEINTAFLEELACLSPFGMGNPRPVFVSRGVIPENAKTIGREGQHLKMTVRQQHICQNVISWEMGSMVNQLLDHSKIDVAFAPEFNEWQGRRNIQLNAKDIKQTIGNQSGNNRNMELERIVVGQVYLVLKSLKVKQEVTWTTSQISARITSCYGTELTCDGIDLALRILEELGLISVNSLNDSHRLSLLPTPAEKLNIEKSSTFREGRLAQQFMIGNKNGRA</sequence>
<dbReference type="PANTHER" id="PTHR30255:SF2">
    <property type="entry name" value="SINGLE-STRANDED-DNA-SPECIFIC EXONUCLEASE RECJ"/>
    <property type="match status" value="1"/>
</dbReference>
<dbReference type="GO" id="GO:0006281">
    <property type="term" value="P:DNA repair"/>
    <property type="evidence" value="ECO:0007669"/>
    <property type="project" value="InterPro"/>
</dbReference>
<dbReference type="EMBL" id="VSSQ01000188">
    <property type="protein sequence ID" value="MPL84304.1"/>
    <property type="molecule type" value="Genomic_DNA"/>
</dbReference>
<evidence type="ECO:0000259" key="6">
    <source>
        <dbReference type="Pfam" id="PF01368"/>
    </source>
</evidence>
<evidence type="ECO:0000256" key="5">
    <source>
        <dbReference type="ARBA" id="ARBA00022839"/>
    </source>
</evidence>
<feature type="domain" description="DHHA1" evidence="7">
    <location>
        <begin position="347"/>
        <end position="441"/>
    </location>
</feature>
<organism evidence="9">
    <name type="scientific">bioreactor metagenome</name>
    <dbReference type="NCBI Taxonomy" id="1076179"/>
    <lineage>
        <taxon>unclassified sequences</taxon>
        <taxon>metagenomes</taxon>
        <taxon>ecological metagenomes</taxon>
    </lineage>
</organism>
<dbReference type="Gene3D" id="3.90.1640.30">
    <property type="match status" value="1"/>
</dbReference>
<evidence type="ECO:0000256" key="2">
    <source>
        <dbReference type="ARBA" id="ARBA00019841"/>
    </source>
</evidence>
<keyword evidence="5" id="KW-0269">Exonuclease</keyword>
<dbReference type="InterPro" id="IPR038763">
    <property type="entry name" value="DHH_sf"/>
</dbReference>
<dbReference type="InterPro" id="IPR041122">
    <property type="entry name" value="RecJ_OB"/>
</dbReference>
<dbReference type="Pfam" id="PF17768">
    <property type="entry name" value="RecJ_OB"/>
    <property type="match status" value="1"/>
</dbReference>
<dbReference type="GO" id="GO:0008409">
    <property type="term" value="F:5'-3' exonuclease activity"/>
    <property type="evidence" value="ECO:0007669"/>
    <property type="project" value="InterPro"/>
</dbReference>
<dbReference type="InterPro" id="IPR003156">
    <property type="entry name" value="DHHA1_dom"/>
</dbReference>
<dbReference type="PANTHER" id="PTHR30255">
    <property type="entry name" value="SINGLE-STRANDED-DNA-SPECIFIC EXONUCLEASE RECJ"/>
    <property type="match status" value="1"/>
</dbReference>